<dbReference type="InterPro" id="IPR013493">
    <property type="entry name" value="CHP02677"/>
</dbReference>
<sequence length="239" mass="25436">MGDSADQQTTQAPGGGADRPAPRHGRAALLQLARWFDDADAATAHDIFTAAFTTYGARHLGSLSGGSTAATTSWWNAPRAHTADSRATSALPVAPVQDHTHQRARLRDEAEASAHWRRSAAHEVRRALREPTGEDASVHLSGLASQVVMELLTAALGSEDATRGPVSAGDLELGIRLHAQRCPTASLTLRSSGGDLTLEGLRLRATTYAFHPAEFDSDTPAERNPPETPDTDLWPARQA</sequence>
<dbReference type="AlphaFoldDB" id="A0A543NMN8"/>
<evidence type="ECO:0000256" key="1">
    <source>
        <dbReference type="SAM" id="MobiDB-lite"/>
    </source>
</evidence>
<gene>
    <name evidence="2" type="ORF">FHX37_3072</name>
</gene>
<dbReference type="RefSeq" id="WP_246062299.1">
    <property type="nucleotide sequence ID" value="NZ_VFQC01000001.1"/>
</dbReference>
<feature type="compositionally biased region" description="Polar residues" evidence="1">
    <location>
        <begin position="1"/>
        <end position="12"/>
    </location>
</feature>
<feature type="region of interest" description="Disordered" evidence="1">
    <location>
        <begin position="1"/>
        <end position="23"/>
    </location>
</feature>
<organism evidence="2 3">
    <name type="scientific">Haloactinospora alba</name>
    <dbReference type="NCBI Taxonomy" id="405555"/>
    <lineage>
        <taxon>Bacteria</taxon>
        <taxon>Bacillati</taxon>
        <taxon>Actinomycetota</taxon>
        <taxon>Actinomycetes</taxon>
        <taxon>Streptosporangiales</taxon>
        <taxon>Nocardiopsidaceae</taxon>
        <taxon>Haloactinospora</taxon>
    </lineage>
</organism>
<proteinExistence type="predicted"/>
<dbReference type="EMBL" id="VFQC01000001">
    <property type="protein sequence ID" value="TQN33074.1"/>
    <property type="molecule type" value="Genomic_DNA"/>
</dbReference>
<feature type="region of interest" description="Disordered" evidence="1">
    <location>
        <begin position="212"/>
        <end position="239"/>
    </location>
</feature>
<protein>
    <submittedName>
        <fullName evidence="2">Uncharacterized protein DUF2397</fullName>
    </submittedName>
</protein>
<name>A0A543NMN8_9ACTN</name>
<reference evidence="2 3" key="1">
    <citation type="submission" date="2019-06" db="EMBL/GenBank/DDBJ databases">
        <title>Sequencing the genomes of 1000 actinobacteria strains.</title>
        <authorList>
            <person name="Klenk H.-P."/>
        </authorList>
    </citation>
    <scope>NUCLEOTIDE SEQUENCE [LARGE SCALE GENOMIC DNA]</scope>
    <source>
        <strain evidence="2 3">DSM 45015</strain>
    </source>
</reference>
<accession>A0A543NMN8</accession>
<keyword evidence="3" id="KW-1185">Reference proteome</keyword>
<evidence type="ECO:0000313" key="3">
    <source>
        <dbReference type="Proteomes" id="UP000317422"/>
    </source>
</evidence>
<comment type="caution">
    <text evidence="2">The sequence shown here is derived from an EMBL/GenBank/DDBJ whole genome shotgun (WGS) entry which is preliminary data.</text>
</comment>
<dbReference type="Proteomes" id="UP000317422">
    <property type="component" value="Unassembled WGS sequence"/>
</dbReference>
<dbReference type="Pfam" id="PF09660">
    <property type="entry name" value="DUF2397"/>
    <property type="match status" value="1"/>
</dbReference>
<evidence type="ECO:0000313" key="2">
    <source>
        <dbReference type="EMBL" id="TQN33074.1"/>
    </source>
</evidence>